<dbReference type="Proteomes" id="UP001597173">
    <property type="component" value="Unassembled WGS sequence"/>
</dbReference>
<evidence type="ECO:0000313" key="3">
    <source>
        <dbReference type="Proteomes" id="UP001597173"/>
    </source>
</evidence>
<accession>A0ABW3Z226</accession>
<dbReference type="EMBL" id="JBHTNF010000020">
    <property type="protein sequence ID" value="MFD1330229.1"/>
    <property type="molecule type" value="Genomic_DNA"/>
</dbReference>
<proteinExistence type="predicted"/>
<dbReference type="RefSeq" id="WP_374841145.1">
    <property type="nucleotide sequence ID" value="NZ_JBHEEW010000019.1"/>
</dbReference>
<organism evidence="2 3">
    <name type="scientific">Mycoplana ramosa</name>
    <name type="common">Mycoplana bullata</name>
    <dbReference type="NCBI Taxonomy" id="40837"/>
    <lineage>
        <taxon>Bacteria</taxon>
        <taxon>Pseudomonadati</taxon>
        <taxon>Pseudomonadota</taxon>
        <taxon>Alphaproteobacteria</taxon>
        <taxon>Hyphomicrobiales</taxon>
        <taxon>Rhizobiaceae</taxon>
        <taxon>Mycoplana</taxon>
    </lineage>
</organism>
<sequence>MNTHLSDHLKATRDKLKSRERFGLFLTPCGIRKLVKRFNTFVALAEELEDELHLQELRAHAARRQSAEIVPFPGPPDDGGHAA</sequence>
<keyword evidence="3" id="KW-1185">Reference proteome</keyword>
<feature type="region of interest" description="Disordered" evidence="1">
    <location>
        <begin position="63"/>
        <end position="83"/>
    </location>
</feature>
<gene>
    <name evidence="2" type="ORF">ACFQ33_20280</name>
</gene>
<evidence type="ECO:0000256" key="1">
    <source>
        <dbReference type="SAM" id="MobiDB-lite"/>
    </source>
</evidence>
<evidence type="ECO:0000313" key="2">
    <source>
        <dbReference type="EMBL" id="MFD1330229.1"/>
    </source>
</evidence>
<comment type="caution">
    <text evidence="2">The sequence shown here is derived from an EMBL/GenBank/DDBJ whole genome shotgun (WGS) entry which is preliminary data.</text>
</comment>
<reference evidence="3" key="1">
    <citation type="journal article" date="2019" name="Int. J. Syst. Evol. Microbiol.">
        <title>The Global Catalogue of Microorganisms (GCM) 10K type strain sequencing project: providing services to taxonomists for standard genome sequencing and annotation.</title>
        <authorList>
            <consortium name="The Broad Institute Genomics Platform"/>
            <consortium name="The Broad Institute Genome Sequencing Center for Infectious Disease"/>
            <person name="Wu L."/>
            <person name="Ma J."/>
        </authorList>
    </citation>
    <scope>NUCLEOTIDE SEQUENCE [LARGE SCALE GENOMIC DNA]</scope>
    <source>
        <strain evidence="3">CCUG 55609</strain>
    </source>
</reference>
<name>A0ABW3Z226_MYCRA</name>
<protein>
    <submittedName>
        <fullName evidence="2">Uncharacterized protein</fullName>
    </submittedName>
</protein>